<dbReference type="SFLD" id="SFLDF00027">
    <property type="entry name" value="p-type_atpase"/>
    <property type="match status" value="1"/>
</dbReference>
<feature type="transmembrane region" description="Helical" evidence="15">
    <location>
        <begin position="200"/>
        <end position="217"/>
    </location>
</feature>
<comment type="caution">
    <text evidence="18">The sequence shown here is derived from an EMBL/GenBank/DDBJ whole genome shotgun (WGS) entry which is preliminary data.</text>
</comment>
<evidence type="ECO:0000256" key="9">
    <source>
        <dbReference type="ARBA" id="ARBA00022842"/>
    </source>
</evidence>
<dbReference type="SUPFAM" id="SSF81665">
    <property type="entry name" value="Calcium ATPase, transmembrane domain M"/>
    <property type="match status" value="1"/>
</dbReference>
<keyword evidence="11 15" id="KW-1133">Transmembrane helix</keyword>
<dbReference type="SFLD" id="SFLDS00003">
    <property type="entry name" value="Haloacid_Dehalogenase"/>
    <property type="match status" value="1"/>
</dbReference>
<keyword evidence="5" id="KW-0479">Metal-binding</keyword>
<keyword evidence="19" id="KW-1185">Reference proteome</keyword>
<dbReference type="PANTHER" id="PTHR45630:SF7">
    <property type="entry name" value="ENDOPLASMIC RETICULUM TRANSMEMBRANE HELIX TRANSLOCASE"/>
    <property type="match status" value="1"/>
</dbReference>
<dbReference type="InterPro" id="IPR057255">
    <property type="entry name" value="2TM_P5A-ATPase"/>
</dbReference>
<evidence type="ECO:0000313" key="18">
    <source>
        <dbReference type="EMBL" id="KAK7749156.1"/>
    </source>
</evidence>
<keyword evidence="7" id="KW-0256">Endoplasmic reticulum</keyword>
<dbReference type="InterPro" id="IPR006544">
    <property type="entry name" value="P-type_TPase_V"/>
</dbReference>
<keyword evidence="4 15" id="KW-0812">Transmembrane</keyword>
<feature type="domain" description="P5A-ATPase transmembrane helical hairpin" evidence="17">
    <location>
        <begin position="18"/>
        <end position="90"/>
    </location>
</feature>
<evidence type="ECO:0000256" key="1">
    <source>
        <dbReference type="ARBA" id="ARBA00001946"/>
    </source>
</evidence>
<dbReference type="InterPro" id="IPR047820">
    <property type="entry name" value="P5A-type_ATPase"/>
</dbReference>
<dbReference type="GO" id="GO:0006874">
    <property type="term" value="P:intracellular calcium ion homeostasis"/>
    <property type="evidence" value="ECO:0007669"/>
    <property type="project" value="TreeGrafter"/>
</dbReference>
<dbReference type="NCBIfam" id="TIGR01657">
    <property type="entry name" value="P-ATPase-V"/>
    <property type="match status" value="1"/>
</dbReference>
<dbReference type="PANTHER" id="PTHR45630">
    <property type="entry name" value="CATION-TRANSPORTING ATPASE-RELATED"/>
    <property type="match status" value="1"/>
</dbReference>
<evidence type="ECO:0000256" key="15">
    <source>
        <dbReference type="SAM" id="Phobius"/>
    </source>
</evidence>
<dbReference type="Pfam" id="PF13246">
    <property type="entry name" value="Cation_ATPase"/>
    <property type="match status" value="1"/>
</dbReference>
<evidence type="ECO:0000256" key="5">
    <source>
        <dbReference type="ARBA" id="ARBA00022723"/>
    </source>
</evidence>
<keyword evidence="6" id="KW-0547">Nucleotide-binding</keyword>
<protein>
    <submittedName>
        <fullName evidence="18">Cation-transporting ATPase 1</fullName>
    </submittedName>
</protein>
<dbReference type="FunFam" id="2.70.150.10:FF:000049">
    <property type="entry name" value="Cation-transporting ATPase"/>
    <property type="match status" value="1"/>
</dbReference>
<gene>
    <name evidence="18" type="primary">SPF1</name>
    <name evidence="18" type="ORF">SLS62_008444</name>
</gene>
<evidence type="ECO:0000259" key="17">
    <source>
        <dbReference type="Pfam" id="PF23143"/>
    </source>
</evidence>
<dbReference type="FunFam" id="3.40.50.1000:FF:000071">
    <property type="entry name" value="Cation-transporting ATPase"/>
    <property type="match status" value="1"/>
</dbReference>
<dbReference type="InterPro" id="IPR018303">
    <property type="entry name" value="ATPase_P-typ_P_site"/>
</dbReference>
<dbReference type="GO" id="GO:0019829">
    <property type="term" value="F:ATPase-coupled monoatomic cation transmembrane transporter activity"/>
    <property type="evidence" value="ECO:0007669"/>
    <property type="project" value="TreeGrafter"/>
</dbReference>
<dbReference type="InterPro" id="IPR001757">
    <property type="entry name" value="P_typ_ATPase"/>
</dbReference>
<accession>A0AAN9UJR4</accession>
<evidence type="ECO:0000256" key="11">
    <source>
        <dbReference type="ARBA" id="ARBA00022989"/>
    </source>
</evidence>
<keyword evidence="10" id="KW-1278">Translocase</keyword>
<feature type="transmembrane region" description="Helical" evidence="15">
    <location>
        <begin position="223"/>
        <end position="240"/>
    </location>
</feature>
<dbReference type="Gene3D" id="2.70.150.10">
    <property type="entry name" value="Calcium-transporting ATPase, cytoplasmic transduction domain A"/>
    <property type="match status" value="1"/>
</dbReference>
<dbReference type="SUPFAM" id="SSF56784">
    <property type="entry name" value="HAD-like"/>
    <property type="match status" value="1"/>
</dbReference>
<dbReference type="SUPFAM" id="SSF81660">
    <property type="entry name" value="Metal cation-transporting ATPase, ATP-binding domain N"/>
    <property type="match status" value="1"/>
</dbReference>
<evidence type="ECO:0000259" key="16">
    <source>
        <dbReference type="Pfam" id="PF00122"/>
    </source>
</evidence>
<dbReference type="GO" id="GO:0046872">
    <property type="term" value="F:metal ion binding"/>
    <property type="evidence" value="ECO:0007669"/>
    <property type="project" value="UniProtKB-KW"/>
</dbReference>
<evidence type="ECO:0000256" key="8">
    <source>
        <dbReference type="ARBA" id="ARBA00022840"/>
    </source>
</evidence>
<dbReference type="NCBIfam" id="TIGR01494">
    <property type="entry name" value="ATPase_P-type"/>
    <property type="match status" value="1"/>
</dbReference>
<dbReference type="PROSITE" id="PS00154">
    <property type="entry name" value="ATPASE_E1_E2"/>
    <property type="match status" value="1"/>
</dbReference>
<feature type="domain" description="P-type ATPase A" evidence="16">
    <location>
        <begin position="257"/>
        <end position="394"/>
    </location>
</feature>
<evidence type="ECO:0000313" key="19">
    <source>
        <dbReference type="Proteomes" id="UP001320420"/>
    </source>
</evidence>
<dbReference type="InterPro" id="IPR044492">
    <property type="entry name" value="P_typ_ATPase_HD_dom"/>
</dbReference>
<dbReference type="PRINTS" id="PR00119">
    <property type="entry name" value="CATATPASE"/>
</dbReference>
<dbReference type="InterPro" id="IPR023298">
    <property type="entry name" value="ATPase_P-typ_TM_dom_sf"/>
</dbReference>
<evidence type="ECO:0000256" key="14">
    <source>
        <dbReference type="SAM" id="MobiDB-lite"/>
    </source>
</evidence>
<comment type="similarity">
    <text evidence="3">Belongs to the cation transport ATPase (P-type) (TC 3.A.3) family. Type V subfamily.</text>
</comment>
<feature type="transmembrane region" description="Helical" evidence="15">
    <location>
        <begin position="409"/>
        <end position="428"/>
    </location>
</feature>
<dbReference type="InterPro" id="IPR059000">
    <property type="entry name" value="ATPase_P-type_domA"/>
</dbReference>
<dbReference type="GO" id="GO:0005789">
    <property type="term" value="C:endoplasmic reticulum membrane"/>
    <property type="evidence" value="ECO:0007669"/>
    <property type="project" value="UniProtKB-SubCell"/>
</dbReference>
<dbReference type="InterPro" id="IPR023214">
    <property type="entry name" value="HAD_sf"/>
</dbReference>
<keyword evidence="8" id="KW-0067">ATP-binding</keyword>
<evidence type="ECO:0000256" key="2">
    <source>
        <dbReference type="ARBA" id="ARBA00004477"/>
    </source>
</evidence>
<dbReference type="GO" id="GO:0016887">
    <property type="term" value="F:ATP hydrolysis activity"/>
    <property type="evidence" value="ECO:0007669"/>
    <property type="project" value="InterPro"/>
</dbReference>
<dbReference type="Pfam" id="PF00122">
    <property type="entry name" value="E1-E2_ATPase"/>
    <property type="match status" value="1"/>
</dbReference>
<feature type="transmembrane region" description="Helical" evidence="15">
    <location>
        <begin position="1111"/>
        <end position="1135"/>
    </location>
</feature>
<keyword evidence="9" id="KW-0460">Magnesium</keyword>
<feature type="transmembrane region" description="Helical" evidence="15">
    <location>
        <begin position="20"/>
        <end position="41"/>
    </location>
</feature>
<evidence type="ECO:0000256" key="10">
    <source>
        <dbReference type="ARBA" id="ARBA00022967"/>
    </source>
</evidence>
<dbReference type="GO" id="GO:0005524">
    <property type="term" value="F:ATP binding"/>
    <property type="evidence" value="ECO:0007669"/>
    <property type="project" value="UniProtKB-KW"/>
</dbReference>
<evidence type="ECO:0000256" key="6">
    <source>
        <dbReference type="ARBA" id="ARBA00022741"/>
    </source>
</evidence>
<dbReference type="InterPro" id="IPR023299">
    <property type="entry name" value="ATPase_P-typ_cyto_dom_N"/>
</dbReference>
<evidence type="ECO:0000256" key="4">
    <source>
        <dbReference type="ARBA" id="ARBA00022692"/>
    </source>
</evidence>
<feature type="transmembrane region" description="Helical" evidence="15">
    <location>
        <begin position="1081"/>
        <end position="1099"/>
    </location>
</feature>
<sequence length="1333" mass="148320">MALVDNAQIKSAELLSPLPLYLHTYIWPFAIIWPVFARYFYTPELYEKHIGSSEWTFVWVGSIITVQSLVWLSTNWSVNLKGTFTATKAKKVEDARLIKVIPVANAGTGEICDLEHDKVGGKTNISFLFQKRRFLYDPVKASFAPLSYEIDEEPKPLLEKFQKSRGLTSEAEITRLEQYYGHNTFDIPVPTFTELFREHAVAPFFVFQIFCVGLWMLDEYWYYSLFTLFMLVAFESTVVWQRQRTLNEFRGMSIKPYDMWVYRLGKWTEIQSDKLLPGDLVSASRTKEDSGVACDMLLVEGAAIVNEAMLSGESTPLLKDSIQLRPADVRIDSEGLDKNAFLWGGTKVLQITHGNPDEEKPKLASGVPAPPDGGAMAIVMKTGFETSQGSLVRTMIYSTERVSANNAEALFFILFLLIFALAASWYVWDEGVKKDRKRSKLLLDCVLIVTSVVPPELPMELSLAVNTSLAALAKMAIFCTEPFRIPFAGRVDVACFDKTGTLTGEDLVVEGIAGLGLGQSGTDTPKETDGAHSHMTKVHEAGMATTLVLATAHALVKLDEGDVVGDPMEKATLNALGWTLAKNDILAAKPSVVAAGGTSGTVQVKRRFQFSSALKRQSSVATVHAVNPQTGDRIRGTFVGVKGAPETIMKMLTTVPEDYEETFKYFTRRGSRVLALAYKQLSTENELGSGKINDLKREKVEADLTFAGFLVLQCPLKDDAKQAVRMLNESSHRVVMITGDNPLTAVHVAREVEIVDRDVLILDAPEQDDGGRKLVWRSVDDKTNVSVDPSKPIDPEILKSKDICVTGYALAQFKDNESAWKSLLRYTWVYARVSPKQKEEILLGLKDMGYYTLMAGDGTNDVGALKQAHIGIALLNGTPEDLTKIAEHARNTKMKELYQKQVDLMKRFNQPPPPVPVLIAHLYPPGPSNPNYFKAMEREAKKKSTTVEELAKSYGHDLTAVAHPAVVQQPVATDPKKAKQQEAAKKAAGFADKMTSAMMEQDLGDDEPPTLKLGDASVAAPFTSKLRNVIAIPNIIRQGRCTLVATIQMYKILALNCLISAYSLSVLYLEGIKFGDSQITISGMLMSVCFLSISRARSVEGLSKERPQPNIFNFYIIGSILGQFAIHIVTLIYIARFCDKLAPRSEEVDLEAEFAPSLLNSAVYLLQLIQQISTFAVNYQGRPFRESLSENKGMFYGIIGVTAIAFSCSTEFVPEINERMSLVKFTDEFKLVMTSVMVLDYGGCWVVERVLKMLFSDFRPRDIALRRPEQDEREQARKAEEQKVKDEQEERRQQEKVAEFERKVEERRRKIEAWAEGRKPGAVTAGAGASGQN</sequence>
<evidence type="ECO:0000256" key="12">
    <source>
        <dbReference type="ARBA" id="ARBA00023136"/>
    </source>
</evidence>
<evidence type="ECO:0000256" key="7">
    <source>
        <dbReference type="ARBA" id="ARBA00022824"/>
    </source>
</evidence>
<dbReference type="GO" id="GO:0015662">
    <property type="term" value="F:P-type ion transporter activity"/>
    <property type="evidence" value="ECO:0007669"/>
    <property type="project" value="TreeGrafter"/>
</dbReference>
<feature type="region of interest" description="Disordered" evidence="14">
    <location>
        <begin position="1268"/>
        <end position="1299"/>
    </location>
</feature>
<dbReference type="SUPFAM" id="SSF81653">
    <property type="entry name" value="Calcium ATPase, transduction domain A"/>
    <property type="match status" value="1"/>
</dbReference>
<keyword evidence="12 15" id="KW-0472">Membrane</keyword>
<dbReference type="SFLD" id="SFLDG00002">
    <property type="entry name" value="C1.7:_P-type_atpase_like"/>
    <property type="match status" value="1"/>
</dbReference>
<proteinExistence type="inferred from homology"/>
<evidence type="ECO:0000256" key="3">
    <source>
        <dbReference type="ARBA" id="ARBA00006000"/>
    </source>
</evidence>
<comment type="cofactor">
    <cofactor evidence="1">
        <name>Mg(2+)</name>
        <dbReference type="ChEBI" id="CHEBI:18420"/>
    </cofactor>
</comment>
<dbReference type="Gene3D" id="3.40.1110.10">
    <property type="entry name" value="Calcium-transporting ATPase, cytoplasmic domain N"/>
    <property type="match status" value="1"/>
</dbReference>
<dbReference type="Proteomes" id="UP001320420">
    <property type="component" value="Unassembled WGS sequence"/>
</dbReference>
<dbReference type="EMBL" id="JAKJXP020000078">
    <property type="protein sequence ID" value="KAK7749156.1"/>
    <property type="molecule type" value="Genomic_DNA"/>
</dbReference>
<evidence type="ECO:0000256" key="13">
    <source>
        <dbReference type="ARBA" id="ARBA00048588"/>
    </source>
</evidence>
<organism evidence="18 19">
    <name type="scientific">Diatrype stigma</name>
    <dbReference type="NCBI Taxonomy" id="117547"/>
    <lineage>
        <taxon>Eukaryota</taxon>
        <taxon>Fungi</taxon>
        <taxon>Dikarya</taxon>
        <taxon>Ascomycota</taxon>
        <taxon>Pezizomycotina</taxon>
        <taxon>Sordariomycetes</taxon>
        <taxon>Xylariomycetidae</taxon>
        <taxon>Xylariales</taxon>
        <taxon>Diatrypaceae</taxon>
        <taxon>Diatrype</taxon>
    </lineage>
</organism>
<dbReference type="Pfam" id="PF23143">
    <property type="entry name" value="2TM_P5A-ATPase"/>
    <property type="match status" value="1"/>
</dbReference>
<reference evidence="18 19" key="1">
    <citation type="submission" date="2024-02" db="EMBL/GenBank/DDBJ databases">
        <title>De novo assembly and annotation of 12 fungi associated with fruit tree decline syndrome in Ontario, Canada.</title>
        <authorList>
            <person name="Sulman M."/>
            <person name="Ellouze W."/>
            <person name="Ilyukhin E."/>
        </authorList>
    </citation>
    <scope>NUCLEOTIDE SEQUENCE [LARGE SCALE GENOMIC DNA]</scope>
    <source>
        <strain evidence="18 19">M11/M66-122</strain>
    </source>
</reference>
<comment type="catalytic activity">
    <reaction evidence="13">
        <text>[protein]-with a C-terminal TM segment(out) + ATP + H2O = [protein]-with a C-terminal TM segment(in) + ADP + phosphate + H(+)</text>
        <dbReference type="Rhea" id="RHEA:66168"/>
        <dbReference type="Rhea" id="RHEA-COMP:16963"/>
        <dbReference type="ChEBI" id="CHEBI:15377"/>
        <dbReference type="ChEBI" id="CHEBI:15378"/>
        <dbReference type="ChEBI" id="CHEBI:30616"/>
        <dbReference type="ChEBI" id="CHEBI:43474"/>
        <dbReference type="ChEBI" id="CHEBI:90782"/>
        <dbReference type="ChEBI" id="CHEBI:456216"/>
    </reaction>
</comment>
<dbReference type="InterPro" id="IPR008250">
    <property type="entry name" value="ATPase_P-typ_transduc_dom_A_sf"/>
</dbReference>
<dbReference type="InterPro" id="IPR036412">
    <property type="entry name" value="HAD-like_sf"/>
</dbReference>
<name>A0AAN9UJR4_9PEZI</name>
<comment type="subcellular location">
    <subcellularLocation>
        <location evidence="2">Endoplasmic reticulum membrane</location>
        <topology evidence="2">Multi-pass membrane protein</topology>
    </subcellularLocation>
</comment>
<dbReference type="CDD" id="cd07543">
    <property type="entry name" value="P-type_ATPase_cation"/>
    <property type="match status" value="1"/>
</dbReference>
<dbReference type="FunFam" id="3.40.1110.10:FF:000054">
    <property type="entry name" value="Cation-transporting ATPase"/>
    <property type="match status" value="1"/>
</dbReference>
<dbReference type="Gene3D" id="3.40.50.1000">
    <property type="entry name" value="HAD superfamily/HAD-like"/>
    <property type="match status" value="1"/>
</dbReference>